<evidence type="ECO:0000313" key="2">
    <source>
        <dbReference type="EMBL" id="SMC23404.1"/>
    </source>
</evidence>
<protein>
    <submittedName>
        <fullName evidence="2">Mannose-6-phosphate isomerase, cupin superfamily</fullName>
    </submittedName>
</protein>
<accession>A0A1W1XHZ9</accession>
<dbReference type="AlphaFoldDB" id="A0A1W1XHZ9"/>
<dbReference type="GO" id="GO:0016853">
    <property type="term" value="F:isomerase activity"/>
    <property type="evidence" value="ECO:0007669"/>
    <property type="project" value="UniProtKB-KW"/>
</dbReference>
<dbReference type="PANTHER" id="PTHR36440">
    <property type="entry name" value="PUTATIVE (AFU_ORTHOLOGUE AFUA_8G07350)-RELATED"/>
    <property type="match status" value="1"/>
</dbReference>
<dbReference type="SUPFAM" id="SSF51182">
    <property type="entry name" value="RmlC-like cupins"/>
    <property type="match status" value="1"/>
</dbReference>
<keyword evidence="3" id="KW-1185">Reference proteome</keyword>
<dbReference type="InterPro" id="IPR013096">
    <property type="entry name" value="Cupin_2"/>
</dbReference>
<dbReference type="STRING" id="1121001.SAMN02745857_01593"/>
<dbReference type="RefSeq" id="WP_084090263.1">
    <property type="nucleotide sequence ID" value="NZ_FWXD01000008.1"/>
</dbReference>
<dbReference type="Gene3D" id="2.60.120.10">
    <property type="entry name" value="Jelly Rolls"/>
    <property type="match status" value="1"/>
</dbReference>
<dbReference type="InterPro" id="IPR014710">
    <property type="entry name" value="RmlC-like_jellyroll"/>
</dbReference>
<sequence>MHIPADKVIYLPPGAGRSYKLGGMRSVFKADGTETTDRYSISEWWLDAGQAGPGAHVHDSNDDIFYVLAGTITFLVDEQEIDAGPGSFIRVPAGIVHDFCNRSGQQAGMLNIYIPGGFETDMPDIVAWFEAHAQG</sequence>
<dbReference type="Proteomes" id="UP000192761">
    <property type="component" value="Unassembled WGS sequence"/>
</dbReference>
<keyword evidence="2" id="KW-0413">Isomerase</keyword>
<reference evidence="2 3" key="1">
    <citation type="submission" date="2017-04" db="EMBL/GenBank/DDBJ databases">
        <authorList>
            <person name="Afonso C.L."/>
            <person name="Miller P.J."/>
            <person name="Scott M.A."/>
            <person name="Spackman E."/>
            <person name="Goraichik I."/>
            <person name="Dimitrov K.M."/>
            <person name="Suarez D.L."/>
            <person name="Swayne D.E."/>
        </authorList>
    </citation>
    <scope>NUCLEOTIDE SEQUENCE [LARGE SCALE GENOMIC DNA]</scope>
    <source>
        <strain evidence="2 3">DSM 23236</strain>
    </source>
</reference>
<evidence type="ECO:0000313" key="3">
    <source>
        <dbReference type="Proteomes" id="UP000192761"/>
    </source>
</evidence>
<evidence type="ECO:0000259" key="1">
    <source>
        <dbReference type="Pfam" id="PF07883"/>
    </source>
</evidence>
<organism evidence="2 3">
    <name type="scientific">Andreprevotia lacus DSM 23236</name>
    <dbReference type="NCBI Taxonomy" id="1121001"/>
    <lineage>
        <taxon>Bacteria</taxon>
        <taxon>Pseudomonadati</taxon>
        <taxon>Pseudomonadota</taxon>
        <taxon>Betaproteobacteria</taxon>
        <taxon>Neisseriales</taxon>
        <taxon>Chitinibacteraceae</taxon>
        <taxon>Andreprevotia</taxon>
    </lineage>
</organism>
<dbReference type="InterPro" id="IPR011051">
    <property type="entry name" value="RmlC_Cupin_sf"/>
</dbReference>
<dbReference type="EMBL" id="FWXD01000008">
    <property type="protein sequence ID" value="SMC23404.1"/>
    <property type="molecule type" value="Genomic_DNA"/>
</dbReference>
<dbReference type="PANTHER" id="PTHR36440:SF1">
    <property type="entry name" value="PUTATIVE (AFU_ORTHOLOGUE AFUA_8G07350)-RELATED"/>
    <property type="match status" value="1"/>
</dbReference>
<gene>
    <name evidence="2" type="ORF">SAMN02745857_01593</name>
</gene>
<dbReference type="Pfam" id="PF07883">
    <property type="entry name" value="Cupin_2"/>
    <property type="match status" value="1"/>
</dbReference>
<proteinExistence type="predicted"/>
<dbReference type="InterPro" id="IPR053146">
    <property type="entry name" value="QDO-like"/>
</dbReference>
<name>A0A1W1XHZ9_9NEIS</name>
<feature type="domain" description="Cupin type-2" evidence="1">
    <location>
        <begin position="46"/>
        <end position="113"/>
    </location>
</feature>
<dbReference type="OrthoDB" id="9090296at2"/>